<dbReference type="SUPFAM" id="SSF53335">
    <property type="entry name" value="S-adenosyl-L-methionine-dependent methyltransferases"/>
    <property type="match status" value="1"/>
</dbReference>
<dbReference type="EMBL" id="BNEE01000006">
    <property type="protein sequence ID" value="GHI86384.1"/>
    <property type="molecule type" value="Genomic_DNA"/>
</dbReference>
<evidence type="ECO:0000259" key="2">
    <source>
        <dbReference type="Pfam" id="PF08241"/>
    </source>
</evidence>
<evidence type="ECO:0000313" key="4">
    <source>
        <dbReference type="Proteomes" id="UP000600026"/>
    </source>
</evidence>
<dbReference type="Gene3D" id="3.40.50.150">
    <property type="entry name" value="Vaccinia Virus protein VP39"/>
    <property type="match status" value="1"/>
</dbReference>
<reference evidence="3" key="1">
    <citation type="submission" date="2020-09" db="EMBL/GenBank/DDBJ databases">
        <title>Whole genome shotgun sequence of Streptomyces xanthophaeus NBRC 12829.</title>
        <authorList>
            <person name="Komaki H."/>
            <person name="Tamura T."/>
        </authorList>
    </citation>
    <scope>NUCLEOTIDE SEQUENCE</scope>
    <source>
        <strain evidence="3">NBRC 12829</strain>
    </source>
</reference>
<dbReference type="InterPro" id="IPR013216">
    <property type="entry name" value="Methyltransf_11"/>
</dbReference>
<dbReference type="PANTHER" id="PTHR43591:SF99">
    <property type="entry name" value="OS06G0646000 PROTEIN"/>
    <property type="match status" value="1"/>
</dbReference>
<dbReference type="InterPro" id="IPR029063">
    <property type="entry name" value="SAM-dependent_MTases_sf"/>
</dbReference>
<dbReference type="PANTHER" id="PTHR43591">
    <property type="entry name" value="METHYLTRANSFERASE"/>
    <property type="match status" value="1"/>
</dbReference>
<gene>
    <name evidence="3" type="ORF">Sxan_37480</name>
</gene>
<accession>A0A919GYR7</accession>
<keyword evidence="3" id="KW-0808">Transferase</keyword>
<dbReference type="Pfam" id="PF08241">
    <property type="entry name" value="Methyltransf_11"/>
    <property type="match status" value="1"/>
</dbReference>
<evidence type="ECO:0000256" key="1">
    <source>
        <dbReference type="SAM" id="MobiDB-lite"/>
    </source>
</evidence>
<proteinExistence type="predicted"/>
<dbReference type="GO" id="GO:0008757">
    <property type="term" value="F:S-adenosylmethionine-dependent methyltransferase activity"/>
    <property type="evidence" value="ECO:0007669"/>
    <property type="project" value="InterPro"/>
</dbReference>
<keyword evidence="4" id="KW-1185">Reference proteome</keyword>
<feature type="region of interest" description="Disordered" evidence="1">
    <location>
        <begin position="233"/>
        <end position="254"/>
    </location>
</feature>
<keyword evidence="3" id="KW-0489">Methyltransferase</keyword>
<dbReference type="Proteomes" id="UP000600026">
    <property type="component" value="Unassembled WGS sequence"/>
</dbReference>
<dbReference type="AlphaFoldDB" id="A0A919GYR7"/>
<comment type="caution">
    <text evidence="3">The sequence shown here is derived from an EMBL/GenBank/DDBJ whole genome shotgun (WGS) entry which is preliminary data.</text>
</comment>
<evidence type="ECO:0000313" key="3">
    <source>
        <dbReference type="EMBL" id="GHI86384.1"/>
    </source>
</evidence>
<protein>
    <submittedName>
        <fullName evidence="3">Methyltransferase</fullName>
    </submittedName>
</protein>
<feature type="domain" description="Methyltransferase type 11" evidence="2">
    <location>
        <begin position="50"/>
        <end position="141"/>
    </location>
</feature>
<name>A0A919GYR7_9ACTN</name>
<organism evidence="3 4">
    <name type="scientific">Streptomyces xanthophaeus</name>
    <dbReference type="NCBI Taxonomy" id="67385"/>
    <lineage>
        <taxon>Bacteria</taxon>
        <taxon>Bacillati</taxon>
        <taxon>Actinomycetota</taxon>
        <taxon>Actinomycetes</taxon>
        <taxon>Kitasatosporales</taxon>
        <taxon>Streptomycetaceae</taxon>
        <taxon>Streptomyces</taxon>
    </lineage>
</organism>
<dbReference type="CDD" id="cd02440">
    <property type="entry name" value="AdoMet_MTases"/>
    <property type="match status" value="1"/>
</dbReference>
<sequence>MPLSHPAPKTLLDYDKEAGAYDATRGGTPRAEAAAAAVLGLLPAHTRTLLDLGCGTGIVTIRLTRPGLRVLGADASYGMAATASRRGVPVVLASGTRLPVRTGSLDAVSAVWLLHLLREPGAVAALVAEAGRVLRPGGVLVTTVDKDAAHDVGSDIDVLLAPHLTTAPADSSEQVAHCAARAGLRPTGEARFTGHGQGRTPRAAAADLLAGRYASRIGPRGTTTQELAARLGALPDPDEPRAEPTYTLRRYTRA</sequence>
<dbReference type="GO" id="GO:0032259">
    <property type="term" value="P:methylation"/>
    <property type="evidence" value="ECO:0007669"/>
    <property type="project" value="UniProtKB-KW"/>
</dbReference>